<evidence type="ECO:0000256" key="1">
    <source>
        <dbReference type="SAM" id="MobiDB-lite"/>
    </source>
</evidence>
<sequence>MLRSAAVRTVAAQHARQTNAKLPNGHQVSPGGRLRPARGALAAQSQMSKHTPTATSSLKIRPEQDRALASPIRARASAALHQDQKGEVAGGQTDPKYVKVRPVKHPSLGQVFYTRLFGPSTFQCQSPYFRLRVFQDRGSSLSASPPLADPHAVPAWLPQPAHRSTHKRRHLRMLTARLLQLKERGTLDESEMEKVSGYHIDDPETWGTSSRMVVTERLEKQNEDEDTFSVFKTSSTAWPPLPWTARQVEMRVLFINSKKETHKHAVVRERCKRRIKVALQALFLPLSNKRGRAILGKDYGAQEFPPEELMKLVHTDRVYVFIARPISFTAPMLEIARALHQALIKSTSSSSDKKQRSAYGKNVKRPSNTWQN</sequence>
<keyword evidence="3" id="KW-1185">Reference proteome</keyword>
<evidence type="ECO:0000313" key="2">
    <source>
        <dbReference type="EMBL" id="KAK0553227.1"/>
    </source>
</evidence>
<dbReference type="EMBL" id="JAPDMZ010000053">
    <property type="protein sequence ID" value="KAK0553227.1"/>
    <property type="molecule type" value="Genomic_DNA"/>
</dbReference>
<dbReference type="AlphaFoldDB" id="A0AAN6JRZ5"/>
<proteinExistence type="predicted"/>
<feature type="region of interest" description="Disordered" evidence="1">
    <location>
        <begin position="346"/>
        <end position="372"/>
    </location>
</feature>
<comment type="caution">
    <text evidence="2">The sequence shown here is derived from an EMBL/GenBank/DDBJ whole genome shotgun (WGS) entry which is preliminary data.</text>
</comment>
<gene>
    <name evidence="2" type="ORF">OC846_002599</name>
</gene>
<protein>
    <submittedName>
        <fullName evidence="2">Uncharacterized protein</fullName>
    </submittedName>
</protein>
<accession>A0AAN6JRZ5</accession>
<dbReference type="InterPro" id="IPR014721">
    <property type="entry name" value="Ribsml_uS5_D2-typ_fold_subgr"/>
</dbReference>
<feature type="compositionally biased region" description="Low complexity" evidence="1">
    <location>
        <begin position="30"/>
        <end position="43"/>
    </location>
</feature>
<dbReference type="Proteomes" id="UP001176517">
    <property type="component" value="Unassembled WGS sequence"/>
</dbReference>
<feature type="compositionally biased region" description="Polar residues" evidence="1">
    <location>
        <begin position="44"/>
        <end position="57"/>
    </location>
</feature>
<dbReference type="Gene3D" id="3.30.230.10">
    <property type="match status" value="1"/>
</dbReference>
<evidence type="ECO:0000313" key="3">
    <source>
        <dbReference type="Proteomes" id="UP001176517"/>
    </source>
</evidence>
<reference evidence="2" key="1">
    <citation type="journal article" date="2023" name="PhytoFront">
        <title>Draft Genome Resources of Seven Strains of Tilletia horrida, Causal Agent of Kernel Smut of Rice.</title>
        <authorList>
            <person name="Khanal S."/>
            <person name="Antony Babu S."/>
            <person name="Zhou X.G."/>
        </authorList>
    </citation>
    <scope>NUCLEOTIDE SEQUENCE</scope>
    <source>
        <strain evidence="2">TX6</strain>
    </source>
</reference>
<feature type="region of interest" description="Disordered" evidence="1">
    <location>
        <begin position="13"/>
        <end position="57"/>
    </location>
</feature>
<name>A0AAN6JRZ5_9BASI</name>
<organism evidence="2 3">
    <name type="scientific">Tilletia horrida</name>
    <dbReference type="NCBI Taxonomy" id="155126"/>
    <lineage>
        <taxon>Eukaryota</taxon>
        <taxon>Fungi</taxon>
        <taxon>Dikarya</taxon>
        <taxon>Basidiomycota</taxon>
        <taxon>Ustilaginomycotina</taxon>
        <taxon>Exobasidiomycetes</taxon>
        <taxon>Tilletiales</taxon>
        <taxon>Tilletiaceae</taxon>
        <taxon>Tilletia</taxon>
    </lineage>
</organism>